<dbReference type="Proteomes" id="UP000234857">
    <property type="component" value="Unassembled WGS sequence"/>
</dbReference>
<protein>
    <recommendedName>
        <fullName evidence="3">FecR protein domain-containing protein</fullName>
    </recommendedName>
</protein>
<reference evidence="1 2" key="1">
    <citation type="submission" date="2017-11" db="EMBL/GenBank/DDBJ databases">
        <title>Genome-resolved metagenomics identifies genetic mobility, metabolic interactions, and unexpected diversity in perchlorate-reducing communities.</title>
        <authorList>
            <person name="Barnum T.P."/>
            <person name="Figueroa I.A."/>
            <person name="Carlstrom C.I."/>
            <person name="Lucas L.N."/>
            <person name="Engelbrektson A.L."/>
            <person name="Coates J.D."/>
        </authorList>
    </citation>
    <scope>NUCLEOTIDE SEQUENCE [LARGE SCALE GENOMIC DNA]</scope>
    <source>
        <strain evidence="1">BM706</strain>
    </source>
</reference>
<evidence type="ECO:0000313" key="1">
    <source>
        <dbReference type="EMBL" id="PLX17746.1"/>
    </source>
</evidence>
<proteinExistence type="predicted"/>
<accession>A0A2N5ZGH9</accession>
<gene>
    <name evidence="1" type="ORF">C0601_06865</name>
</gene>
<name>A0A2N5ZGH9_MUIH1</name>
<dbReference type="AlphaFoldDB" id="A0A2N5ZGH9"/>
<evidence type="ECO:0008006" key="3">
    <source>
        <dbReference type="Google" id="ProtNLM"/>
    </source>
</evidence>
<evidence type="ECO:0000313" key="2">
    <source>
        <dbReference type="Proteomes" id="UP000234857"/>
    </source>
</evidence>
<organism evidence="1 2">
    <name type="scientific">Muiribacterium halophilum</name>
    <dbReference type="NCBI Taxonomy" id="2053465"/>
    <lineage>
        <taxon>Bacteria</taxon>
        <taxon>Candidatus Muiribacteriota</taxon>
        <taxon>Candidatus Muiribacteriia</taxon>
        <taxon>Candidatus Muiribacteriales</taxon>
        <taxon>Candidatus Muiribacteriaceae</taxon>
        <taxon>Candidatus Muiribacterium</taxon>
    </lineage>
</organism>
<dbReference type="EMBL" id="PKTG01000083">
    <property type="protein sequence ID" value="PLX17746.1"/>
    <property type="molecule type" value="Genomic_DNA"/>
</dbReference>
<comment type="caution">
    <text evidence="1">The sequence shown here is derived from an EMBL/GenBank/DDBJ whole genome shotgun (WGS) entry which is preliminary data.</text>
</comment>
<sequence length="438" mass="50985">MFDKKIILITLIICTAFLAFSDNVIDFSGKAQIKRRGENWKKVVENMNINRGDYIRTLPLSRCSIRLYDGSVLRLEPDTLVKRKSKNSYEINGMVGLEAKNLDRSIRFYQGNNFFEFEAGSFIITANSNFMWGISNDNEFWAKGPNGKLRVLNAYQTIITPDYGPVEPEPTSISKEKMMAKARLQDVKEDFQAGVDEPFKQGDPFFVKFRGLKICNVFVDEKDELFINKDDLIRGKIIISGEIGKSFAKDIRSILISVDGGKTYLQAEGVSPFRYQFEPQAKKTYLIKILARDTDGFDSGKTFYSVKVTYLNENDRQQLERYMESLVYYLKDEEYSGVLAYFDQIEYRGNMNVISDNLIDFFYDKDFFYIHYDIRNFMKFEKSIEIGVDWESDLTYTADGKTEKVNGFTLFKFRKNEENRWRIFDILDGSLFGISVYR</sequence>